<keyword evidence="1" id="KW-0489">Methyltransferase</keyword>
<feature type="domain" description="Histidine-specific methyltransferase SAM-dependent" evidence="3">
    <location>
        <begin position="12"/>
        <end position="320"/>
    </location>
</feature>
<evidence type="ECO:0000259" key="3">
    <source>
        <dbReference type="Pfam" id="PF10017"/>
    </source>
</evidence>
<sequence>METTAEVLNDTFATDVIEGLSSTPKFLSSKYFYDEKGDAIFQQIMDMPSYYLTKSEHEIFNTHKQALLSLFSDRQQAFHLIEFGAGDGMKTKVLLEHFLQQKACFRYLPIDISENVLSILVNDLEINFPGLEVEPLANEYFEALDILNEQQRTERKIILFLGSNIGNFLHNEAIEFLRQMRKHLRPDDLLLIGFDLKKDPQIILDAYNDKEGITRNFNLNLLDRINAAFDGNFDTSQFIHSPTYNPLTGATKSYLVSTKDQEVTLERLGKTFKFEAWEAIDMEISQKYSLSNIEHLAKQAGFEVMSNFFDKNKNFVDSVWTMK</sequence>
<dbReference type="NCBIfam" id="TIGR03438">
    <property type="entry name" value="egtD_ergothio"/>
    <property type="match status" value="1"/>
</dbReference>
<keyword evidence="2" id="KW-0808">Transferase</keyword>
<dbReference type="InterPro" id="IPR035094">
    <property type="entry name" value="EgtD"/>
</dbReference>
<comment type="caution">
    <text evidence="4">The sequence shown here is derived from an EMBL/GenBank/DDBJ whole genome shotgun (WGS) entry which is preliminary data.</text>
</comment>
<evidence type="ECO:0000256" key="2">
    <source>
        <dbReference type="ARBA" id="ARBA00022679"/>
    </source>
</evidence>
<protein>
    <recommendedName>
        <fullName evidence="3">Histidine-specific methyltransferase SAM-dependent domain-containing protein</fullName>
    </recommendedName>
</protein>
<dbReference type="PANTHER" id="PTHR43397:SF1">
    <property type="entry name" value="ERGOTHIONEINE BIOSYNTHESIS PROTEIN 1"/>
    <property type="match status" value="1"/>
</dbReference>
<dbReference type="InterPro" id="IPR019257">
    <property type="entry name" value="MeTrfase_dom"/>
</dbReference>
<dbReference type="eggNOG" id="COG4301">
    <property type="taxonomic scope" value="Bacteria"/>
</dbReference>
<dbReference type="PANTHER" id="PTHR43397">
    <property type="entry name" value="ERGOTHIONEINE BIOSYNTHESIS PROTEIN 1"/>
    <property type="match status" value="1"/>
</dbReference>
<reference evidence="4 5" key="1">
    <citation type="submission" date="2007-01" db="EMBL/GenBank/DDBJ databases">
        <authorList>
            <person name="Haygood M."/>
            <person name="Podell S."/>
            <person name="Anderson C."/>
            <person name="Hopkinson B."/>
            <person name="Roe K."/>
            <person name="Barbeau K."/>
            <person name="Gaasterland T."/>
            <person name="Ferriera S."/>
            <person name="Johnson J."/>
            <person name="Kravitz S."/>
            <person name="Beeson K."/>
            <person name="Sutton G."/>
            <person name="Rogers Y.-H."/>
            <person name="Friedman R."/>
            <person name="Frazier M."/>
            <person name="Venter J.C."/>
        </authorList>
    </citation>
    <scope>NUCLEOTIDE SEQUENCE [LARGE SCALE GENOMIC DNA]</scope>
    <source>
        <strain evidence="4 5">ATCC 23134</strain>
    </source>
</reference>
<dbReference type="Pfam" id="PF10017">
    <property type="entry name" value="Methyltransf_33"/>
    <property type="match status" value="1"/>
</dbReference>
<dbReference type="InterPro" id="IPR017804">
    <property type="entry name" value="MeTrfase_EgtD-like"/>
</dbReference>
<dbReference type="AlphaFoldDB" id="A1ZPA5"/>
<dbReference type="GO" id="GO:0032259">
    <property type="term" value="P:methylation"/>
    <property type="evidence" value="ECO:0007669"/>
    <property type="project" value="UniProtKB-KW"/>
</dbReference>
<proteinExistence type="predicted"/>
<dbReference type="Proteomes" id="UP000004095">
    <property type="component" value="Unassembled WGS sequence"/>
</dbReference>
<evidence type="ECO:0000256" key="1">
    <source>
        <dbReference type="ARBA" id="ARBA00022603"/>
    </source>
</evidence>
<name>A1ZPA5_MICM2</name>
<keyword evidence="5" id="KW-1185">Reference proteome</keyword>
<organism evidence="4 5">
    <name type="scientific">Microscilla marina ATCC 23134</name>
    <dbReference type="NCBI Taxonomy" id="313606"/>
    <lineage>
        <taxon>Bacteria</taxon>
        <taxon>Pseudomonadati</taxon>
        <taxon>Bacteroidota</taxon>
        <taxon>Cytophagia</taxon>
        <taxon>Cytophagales</taxon>
        <taxon>Microscillaceae</taxon>
        <taxon>Microscilla</taxon>
    </lineage>
</organism>
<dbReference type="SUPFAM" id="SSF53335">
    <property type="entry name" value="S-adenosyl-L-methionine-dependent methyltransferases"/>
    <property type="match status" value="1"/>
</dbReference>
<dbReference type="PIRSF" id="PIRSF018005">
    <property type="entry name" value="UCP018005"/>
    <property type="match status" value="1"/>
</dbReference>
<dbReference type="Gene3D" id="3.40.50.150">
    <property type="entry name" value="Vaccinia Virus protein VP39"/>
    <property type="match status" value="1"/>
</dbReference>
<dbReference type="InterPro" id="IPR051128">
    <property type="entry name" value="EgtD_Methyltrsf_superfamily"/>
</dbReference>
<dbReference type="EMBL" id="AAWS01000020">
    <property type="protein sequence ID" value="EAY27897.1"/>
    <property type="molecule type" value="Genomic_DNA"/>
</dbReference>
<dbReference type="InterPro" id="IPR029063">
    <property type="entry name" value="SAM-dependent_MTases_sf"/>
</dbReference>
<dbReference type="RefSeq" id="WP_002698928.1">
    <property type="nucleotide sequence ID" value="NZ_AAWS01000020.1"/>
</dbReference>
<evidence type="ECO:0000313" key="5">
    <source>
        <dbReference type="Proteomes" id="UP000004095"/>
    </source>
</evidence>
<gene>
    <name evidence="4" type="ORF">M23134_00338</name>
</gene>
<evidence type="ECO:0000313" key="4">
    <source>
        <dbReference type="EMBL" id="EAY27897.1"/>
    </source>
</evidence>
<accession>A1ZPA5</accession>
<dbReference type="GO" id="GO:0008168">
    <property type="term" value="F:methyltransferase activity"/>
    <property type="evidence" value="ECO:0007669"/>
    <property type="project" value="UniProtKB-KW"/>
</dbReference>